<dbReference type="Proteomes" id="UP000659438">
    <property type="component" value="Unassembled WGS sequence"/>
</dbReference>
<reference evidence="5" key="3">
    <citation type="submission" date="2021-06" db="EMBL/GenBank/DDBJ databases">
        <title>Updating the genus Pseudomonas: Description of 43 new species and partition of the Pseudomonas putida group.</title>
        <authorList>
            <person name="Girard L."/>
            <person name="Lood C."/>
            <person name="Vandamme P."/>
            <person name="Rokni-Zadeh H."/>
            <person name="Van Noort V."/>
            <person name="Hofte M."/>
            <person name="Lavigne R."/>
            <person name="De Mot R."/>
        </authorList>
    </citation>
    <scope>NUCLEOTIDE SEQUENCE</scope>
    <source>
        <strain evidence="5">SWRI102</strain>
    </source>
</reference>
<dbReference type="InterPro" id="IPR005546">
    <property type="entry name" value="Autotransporte_beta"/>
</dbReference>
<dbReference type="InterPro" id="IPR012332">
    <property type="entry name" value="Autotransporter_pectin_lyase_C"/>
</dbReference>
<evidence type="ECO:0000313" key="4">
    <source>
        <dbReference type="EMBL" id="MBC3395559.1"/>
    </source>
</evidence>
<feature type="signal peptide" evidence="2">
    <location>
        <begin position="1"/>
        <end position="31"/>
    </location>
</feature>
<dbReference type="PRINTS" id="PR01484">
    <property type="entry name" value="PRTACTNFAMLY"/>
</dbReference>
<dbReference type="EMBL" id="JABWQX020000001">
    <property type="protein sequence ID" value="MBV4552619.1"/>
    <property type="molecule type" value="Genomic_DNA"/>
</dbReference>
<dbReference type="PANTHER" id="PTHR35037:SF7">
    <property type="entry name" value="AUTOTRANSPORTER"/>
    <property type="match status" value="1"/>
</dbReference>
<dbReference type="PROSITE" id="PS51208">
    <property type="entry name" value="AUTOTRANSPORTER"/>
    <property type="match status" value="1"/>
</dbReference>
<dbReference type="Gene3D" id="2.160.20.20">
    <property type="match status" value="1"/>
</dbReference>
<organism evidence="4">
    <name type="scientific">Pseudomonas marvdashtae</name>
    <dbReference type="NCBI Taxonomy" id="2745500"/>
    <lineage>
        <taxon>Bacteria</taxon>
        <taxon>Pseudomonadati</taxon>
        <taxon>Pseudomonadota</taxon>
        <taxon>Gammaproteobacteria</taxon>
        <taxon>Pseudomonadales</taxon>
        <taxon>Pseudomonadaceae</taxon>
        <taxon>Pseudomonas</taxon>
    </lineage>
</organism>
<keyword evidence="6" id="KW-1185">Reference proteome</keyword>
<dbReference type="InterPro" id="IPR004899">
    <property type="entry name" value="Pertactin_central"/>
</dbReference>
<evidence type="ECO:0000313" key="6">
    <source>
        <dbReference type="Proteomes" id="UP000659438"/>
    </source>
</evidence>
<dbReference type="EMBL" id="JABWQX010000002">
    <property type="protein sequence ID" value="MBC3395559.1"/>
    <property type="molecule type" value="Genomic_DNA"/>
</dbReference>
<protein>
    <submittedName>
        <fullName evidence="4">Autotransporter outer membrane beta-barrel domain-containing protein</fullName>
    </submittedName>
</protein>
<dbReference type="InterPro" id="IPR036709">
    <property type="entry name" value="Autotransporte_beta_dom_sf"/>
</dbReference>
<gene>
    <name evidence="5" type="ORF">HU742_015855</name>
    <name evidence="4" type="ORF">HU742_10110</name>
</gene>
<sequence>MQPTSPPVPSPPFVKCVLCLPVFLLSSVIEAAPVVGGSATVNNGDAVESWFLSQSATLNVNNAQALAIDADASTVNVNAGSSTQAITARNNSTVNLNGASVTSATGAAGLQLISSTGNINGSHISGGNTGISAVRFSTGLDGSVVNVTGKSVIKGANAGIFASSHSLINVTDSTLEGTASTGYGLWLQSADAIVKNSTITGGENGVFVELDVTGVAPATLNLENTTVQGKNGSAIVVDFKNEDSSKATLTLTNSTLLAGNGTLLEVKGGATTAMTVNGSVLNGNIVTESGSTTELTLQNNSVLTGRLENVASATVNDTSQWVLVGDSQVGNLALNGGSVKFGADDAFYRLDVANLSGQGRFIMGTDFATGRTDVLNVTGNASGTHELLIASSGAEPAAGQPITVVTTGGGDAQFKLFNDVVDQGAYSYSLEKSGNNWVLDPSTRIISPGTRSVMALFNTPLPTWYGELTSLRTRMGELRWNPGQSGAWGRTYGNKYEIANGSGLAYRQTQQGFTLGADAAIPAGDGQWLVGVMGGHSTSDLNLDAGSSGSVDSYYLGTYATWLDASSGYYADAVLKVNRFRNEAKASLSDGGRAKGDYDNSGIGGSVEFGRHIKLDDDFFIEPFTKWSAVVIQGKSFSLDNGLQADGDRARSLLGEVGLTAGRNFKVQNDIELQPYVRVSGGYEFSKSNEVQVNDNVFNNDLSGSRAGFGAGVAASMTDKLKLHADYEYSDGENFRQPAGWTVGLRYAF</sequence>
<dbReference type="InterPro" id="IPR051551">
    <property type="entry name" value="Autotransporter_adhesion"/>
</dbReference>
<dbReference type="SUPFAM" id="SSF103515">
    <property type="entry name" value="Autotransporter"/>
    <property type="match status" value="1"/>
</dbReference>
<dbReference type="CDD" id="cd01343">
    <property type="entry name" value="PL1_Passenger_AT"/>
    <property type="match status" value="1"/>
</dbReference>
<dbReference type="InterPro" id="IPR003991">
    <property type="entry name" value="Pertactin_virulence_factor"/>
</dbReference>
<feature type="domain" description="Autotransporter" evidence="3">
    <location>
        <begin position="480"/>
        <end position="749"/>
    </location>
</feature>
<evidence type="ECO:0000313" key="5">
    <source>
        <dbReference type="EMBL" id="MBV4552619.1"/>
    </source>
</evidence>
<dbReference type="PANTHER" id="PTHR35037">
    <property type="entry name" value="C-TERMINAL REGION OF AIDA-LIKE PROTEIN"/>
    <property type="match status" value="1"/>
</dbReference>
<dbReference type="Pfam" id="PF03797">
    <property type="entry name" value="Autotransporter"/>
    <property type="match status" value="1"/>
</dbReference>
<dbReference type="SMART" id="SM00869">
    <property type="entry name" value="Autotransporter"/>
    <property type="match status" value="1"/>
</dbReference>
<reference evidence="4 6" key="1">
    <citation type="journal article" date="2020" name="Microorganisms">
        <title>Reliable Identification of Environmental Pseudomonas Isolates Using the rpoD Gene.</title>
        <authorList>
            <consortium name="The Broad Institute Genome Sequencing Platform"/>
            <person name="Girard L."/>
            <person name="Lood C."/>
            <person name="Rokni-Zadeh H."/>
            <person name="van Noort V."/>
            <person name="Lavigne R."/>
            <person name="De Mot R."/>
        </authorList>
    </citation>
    <scope>NUCLEOTIDE SEQUENCE</scope>
    <source>
        <strain evidence="4 6">SWRI102</strain>
    </source>
</reference>
<dbReference type="RefSeq" id="WP_186643260.1">
    <property type="nucleotide sequence ID" value="NZ_JABWQX020000001.1"/>
</dbReference>
<evidence type="ECO:0000259" key="3">
    <source>
        <dbReference type="PROSITE" id="PS51208"/>
    </source>
</evidence>
<dbReference type="Pfam" id="PF03212">
    <property type="entry name" value="Pertactin"/>
    <property type="match status" value="1"/>
</dbReference>
<dbReference type="SUPFAM" id="SSF51126">
    <property type="entry name" value="Pectin lyase-like"/>
    <property type="match status" value="1"/>
</dbReference>
<comment type="caution">
    <text evidence="4">The sequence shown here is derived from an EMBL/GenBank/DDBJ whole genome shotgun (WGS) entry which is preliminary data.</text>
</comment>
<evidence type="ECO:0000256" key="2">
    <source>
        <dbReference type="SAM" id="SignalP"/>
    </source>
</evidence>
<accession>A0A923FPG3</accession>
<proteinExistence type="predicted"/>
<keyword evidence="1 2" id="KW-0732">Signal</keyword>
<reference evidence="4" key="2">
    <citation type="submission" date="2020-07" db="EMBL/GenBank/DDBJ databases">
        <authorList>
            <person name="Lood C."/>
            <person name="Girard L."/>
        </authorList>
    </citation>
    <scope>NUCLEOTIDE SEQUENCE</scope>
    <source>
        <strain evidence="4">SWRI102</strain>
    </source>
</reference>
<feature type="chain" id="PRO_5044695687" evidence="2">
    <location>
        <begin position="32"/>
        <end position="749"/>
    </location>
</feature>
<name>A0A923FPG3_9PSED</name>
<dbReference type="AlphaFoldDB" id="A0A923FPG3"/>
<dbReference type="Gene3D" id="2.40.128.130">
    <property type="entry name" value="Autotransporter beta-domain"/>
    <property type="match status" value="1"/>
</dbReference>
<dbReference type="GO" id="GO:0019867">
    <property type="term" value="C:outer membrane"/>
    <property type="evidence" value="ECO:0007669"/>
    <property type="project" value="InterPro"/>
</dbReference>
<evidence type="ECO:0000256" key="1">
    <source>
        <dbReference type="ARBA" id="ARBA00022729"/>
    </source>
</evidence>
<dbReference type="InterPro" id="IPR011050">
    <property type="entry name" value="Pectin_lyase_fold/virulence"/>
</dbReference>
<dbReference type="NCBIfam" id="TIGR01414">
    <property type="entry name" value="autotrans_barl"/>
    <property type="match status" value="1"/>
</dbReference>
<dbReference type="InterPro" id="IPR006315">
    <property type="entry name" value="OM_autotransptr_brl_dom"/>
</dbReference>